<dbReference type="Gene3D" id="3.30.450.20">
    <property type="entry name" value="PAS domain"/>
    <property type="match status" value="1"/>
</dbReference>
<dbReference type="RefSeq" id="WP_144849988.1">
    <property type="nucleotide sequence ID" value="NZ_VMRJ01000004.1"/>
</dbReference>
<dbReference type="AlphaFoldDB" id="A0A558BRZ9"/>
<comment type="caution">
    <text evidence="1">The sequence shown here is derived from an EMBL/GenBank/DDBJ whole genome shotgun (WGS) entry which is preliminary data.</text>
</comment>
<dbReference type="OrthoDB" id="7466251at2"/>
<accession>A0A558BRZ9</accession>
<gene>
    <name evidence="1" type="ORF">FNT36_16625</name>
</gene>
<reference evidence="1 2" key="1">
    <citation type="submission" date="2019-07" db="EMBL/GenBank/DDBJ databases">
        <title>Hymenobacter sp. straun FUR1 Genome sequencing and assembly.</title>
        <authorList>
            <person name="Chhetri G."/>
        </authorList>
    </citation>
    <scope>NUCLEOTIDE SEQUENCE [LARGE SCALE GENOMIC DNA]</scope>
    <source>
        <strain evidence="1 2">Fur1</strain>
    </source>
</reference>
<evidence type="ECO:0000313" key="1">
    <source>
        <dbReference type="EMBL" id="TVT39281.1"/>
    </source>
</evidence>
<evidence type="ECO:0008006" key="3">
    <source>
        <dbReference type="Google" id="ProtNLM"/>
    </source>
</evidence>
<dbReference type="Proteomes" id="UP000317624">
    <property type="component" value="Unassembled WGS sequence"/>
</dbReference>
<protein>
    <recommendedName>
        <fullName evidence="3">PAC domain-containing protein</fullName>
    </recommendedName>
</protein>
<sequence>MATGQPHQMAPQHYDVLDPERPGHFVERHWLPLNTPVFDAQGQLHYIIHSSVNVTQQVQAQRALRQAQGREQEALLAAE</sequence>
<name>A0A558BRZ9_9BACT</name>
<organism evidence="1 2">
    <name type="scientific">Hymenobacter setariae</name>
    <dbReference type="NCBI Taxonomy" id="2594794"/>
    <lineage>
        <taxon>Bacteria</taxon>
        <taxon>Pseudomonadati</taxon>
        <taxon>Bacteroidota</taxon>
        <taxon>Cytophagia</taxon>
        <taxon>Cytophagales</taxon>
        <taxon>Hymenobacteraceae</taxon>
        <taxon>Hymenobacter</taxon>
    </lineage>
</organism>
<dbReference type="EMBL" id="VMRJ01000004">
    <property type="protein sequence ID" value="TVT39281.1"/>
    <property type="molecule type" value="Genomic_DNA"/>
</dbReference>
<keyword evidence="2" id="KW-1185">Reference proteome</keyword>
<proteinExistence type="predicted"/>
<evidence type="ECO:0000313" key="2">
    <source>
        <dbReference type="Proteomes" id="UP000317624"/>
    </source>
</evidence>